<sequence length="217" mass="25717">MIRLFNPDKLMRQPFFKDLVAYLDQHDEVILRQLKKDFPEVKNLDRSIEAYVKAAYISRENRRYRLTLPLVTDMTALRLEDTIAIDTNSPLYEELLSLTFDTQLTNQTNQVIIQESTGIDREKLTLANYFYRLKRQESLSADQKKLYALLGDVNQEYALKYLTSFLLKFTKKEVVMQKRPDIFVDALVFLGYISPLEEHRYRLQMTTTEPLKFQAKR</sequence>
<accession>A0A0N8FX28</accession>
<comment type="caution">
    <text evidence="1">The sequence shown here is derived from an EMBL/GenBank/DDBJ whole genome shotgun (WGS) entry which is preliminary data.</text>
</comment>
<dbReference type="PATRIC" id="fig|119224.3.peg.1128"/>
<proteinExistence type="predicted"/>
<organism evidence="1 2">
    <name type="scientific">Streptococcus phocae</name>
    <dbReference type="NCBI Taxonomy" id="119224"/>
    <lineage>
        <taxon>Bacteria</taxon>
        <taxon>Bacillati</taxon>
        <taxon>Bacillota</taxon>
        <taxon>Bacilli</taxon>
        <taxon>Lactobacillales</taxon>
        <taxon>Streptococcaceae</taxon>
        <taxon>Streptococcus</taxon>
    </lineage>
</organism>
<dbReference type="Proteomes" id="UP000049578">
    <property type="component" value="Unassembled WGS sequence"/>
</dbReference>
<name>A0A0N8FX28_9STRE</name>
<gene>
    <name evidence="1" type="ORF">AKK44_06950</name>
</gene>
<dbReference type="InterPro" id="IPR014924">
    <property type="entry name" value="DUF1803"/>
</dbReference>
<evidence type="ECO:0000313" key="2">
    <source>
        <dbReference type="Proteomes" id="UP000049578"/>
    </source>
</evidence>
<dbReference type="Pfam" id="PF08820">
    <property type="entry name" value="DUF1803"/>
    <property type="match status" value="1"/>
</dbReference>
<dbReference type="AlphaFoldDB" id="A0A0N8FX28"/>
<dbReference type="EMBL" id="LHQM01000031">
    <property type="protein sequence ID" value="KPJ21971.1"/>
    <property type="molecule type" value="Genomic_DNA"/>
</dbReference>
<protein>
    <recommendedName>
        <fullName evidence="3">DUF1803 domain-containing protein</fullName>
    </recommendedName>
</protein>
<evidence type="ECO:0008006" key="3">
    <source>
        <dbReference type="Google" id="ProtNLM"/>
    </source>
</evidence>
<reference evidence="1 2" key="1">
    <citation type="submission" date="2015-08" db="EMBL/GenBank/DDBJ databases">
        <title>Genome sequence of Streptococcus phocae subsp. phocae ATCC 51973T isolated from liver specimen obtained from seal.</title>
        <authorList>
            <person name="Avendano-Herrera R."/>
        </authorList>
    </citation>
    <scope>NUCLEOTIDE SEQUENCE [LARGE SCALE GENOMIC DNA]</scope>
    <source>
        <strain evidence="1 2">ATCC 51973</strain>
    </source>
</reference>
<keyword evidence="2" id="KW-1185">Reference proteome</keyword>
<dbReference type="RefSeq" id="WP_054279078.1">
    <property type="nucleotide sequence ID" value="NZ_LHQM01000031.1"/>
</dbReference>
<evidence type="ECO:0000313" key="1">
    <source>
        <dbReference type="EMBL" id="KPJ21971.1"/>
    </source>
</evidence>